<dbReference type="EMBL" id="JAYDYW010000004">
    <property type="protein sequence ID" value="MEE1673052.1"/>
    <property type="molecule type" value="Genomic_DNA"/>
</dbReference>
<evidence type="ECO:0000313" key="1">
    <source>
        <dbReference type="EMBL" id="MEE1673052.1"/>
    </source>
</evidence>
<dbReference type="Gene3D" id="2.60.40.1120">
    <property type="entry name" value="Carboxypeptidase-like, regulatory domain"/>
    <property type="match status" value="1"/>
</dbReference>
<organism evidence="1 2">
    <name type="scientific">Agarivorans aestuarii</name>
    <dbReference type="NCBI Taxonomy" id="1563703"/>
    <lineage>
        <taxon>Bacteria</taxon>
        <taxon>Pseudomonadati</taxon>
        <taxon>Pseudomonadota</taxon>
        <taxon>Gammaproteobacteria</taxon>
        <taxon>Alteromonadales</taxon>
        <taxon>Alteromonadaceae</taxon>
        <taxon>Agarivorans</taxon>
    </lineage>
</organism>
<reference evidence="2" key="1">
    <citation type="submission" date="2023-07" db="EMBL/GenBank/DDBJ databases">
        <title>Draft genome sequence of Agarivorans aestuarii strain ZMCS4, a CAZymes producing bacteria isolated from the marine brown algae Clodostephus spongiosus.</title>
        <authorList>
            <person name="Lorente B."/>
            <person name="Cabral C."/>
            <person name="Frias J."/>
            <person name="Faria J."/>
            <person name="Toubarro D."/>
        </authorList>
    </citation>
    <scope>NUCLEOTIDE SEQUENCE [LARGE SCALE GENOMIC DNA]</scope>
    <source>
        <strain evidence="2">ZMCS4</strain>
    </source>
</reference>
<evidence type="ECO:0008006" key="3">
    <source>
        <dbReference type="Google" id="ProtNLM"/>
    </source>
</evidence>
<reference evidence="1 2" key="2">
    <citation type="submission" date="2023-12" db="EMBL/GenBank/DDBJ databases">
        <authorList>
            <consortium name="Cladostephus spongiosus"/>
            <person name="Lorente B."/>
            <person name="Cabral C."/>
            <person name="Frias J."/>
            <person name="Faria J."/>
            <person name="Toubarro D."/>
        </authorList>
    </citation>
    <scope>NUCLEOTIDE SEQUENCE [LARGE SCALE GENOMIC DNA]</scope>
    <source>
        <strain evidence="1 2">ZMCS4</strain>
    </source>
</reference>
<evidence type="ECO:0000313" key="2">
    <source>
        <dbReference type="Proteomes" id="UP001310248"/>
    </source>
</evidence>
<gene>
    <name evidence="1" type="ORF">SNR37_002465</name>
</gene>
<dbReference type="Proteomes" id="UP001310248">
    <property type="component" value="Unassembled WGS sequence"/>
</dbReference>
<proteinExistence type="predicted"/>
<dbReference type="RefSeq" id="WP_329774429.1">
    <property type="nucleotide sequence ID" value="NZ_JAYDYW010000004.1"/>
</dbReference>
<sequence>MKLIKGLVLCLFIIGLSACIGSLTQIKLKVIDQDGQPVKNAEVGMSFMLSQGSNEYDGTTDDKGEATALRFSQFGVIIVVNKEGYYQSKVRTSRGHQKLTMELRKKKKTTAMYAKKLLLPIPKKREVIGFDFEQSDWVSPYGKGNIAHIFFHLSGEYIDYDNNNNELKISFTNAEDGLVKLKKTSTSSEFTFPYQAPLIGYLNTHILEKRLSSNTKTTTTYDSTALGYIFRVNTKLNNEGEVIHANYGKIAGEFFSSTKQNKSQGRENGFVEFTYYYNPTPNDRSLEFDWRQNLFIDLKLNETIREP</sequence>
<comment type="caution">
    <text evidence="1">The sequence shown here is derived from an EMBL/GenBank/DDBJ whole genome shotgun (WGS) entry which is preliminary data.</text>
</comment>
<protein>
    <recommendedName>
        <fullName evidence="3">Carboxypeptidase regulatory-like domain-containing protein</fullName>
    </recommendedName>
</protein>
<dbReference type="PROSITE" id="PS51257">
    <property type="entry name" value="PROKAR_LIPOPROTEIN"/>
    <property type="match status" value="1"/>
</dbReference>
<accession>A0ABU7G1A6</accession>
<name>A0ABU7G1A6_9ALTE</name>
<keyword evidence="2" id="KW-1185">Reference proteome</keyword>